<accession>A0A7I8JLG2</accession>
<protein>
    <submittedName>
        <fullName evidence="2">Uncharacterized protein</fullName>
    </submittedName>
</protein>
<reference evidence="2 3" key="1">
    <citation type="submission" date="2019-12" db="EMBL/GenBank/DDBJ databases">
        <authorList>
            <person name="Scholz U."/>
            <person name="Mascher M."/>
            <person name="Fiebig A."/>
        </authorList>
    </citation>
    <scope>NUCLEOTIDE SEQUENCE</scope>
</reference>
<proteinExistence type="predicted"/>
<dbReference type="Proteomes" id="UP001189122">
    <property type="component" value="Unassembled WGS sequence"/>
</dbReference>
<dbReference type="AlphaFoldDB" id="A0A7I8JLG2"/>
<gene>
    <name evidence="2" type="ORF">SI7747_14017432</name>
</gene>
<dbReference type="EMBL" id="LR743601">
    <property type="protein sequence ID" value="CAA2631784.1"/>
    <property type="molecule type" value="Genomic_DNA"/>
</dbReference>
<feature type="region of interest" description="Disordered" evidence="1">
    <location>
        <begin position="1"/>
        <end position="25"/>
    </location>
</feature>
<evidence type="ECO:0000256" key="1">
    <source>
        <dbReference type="SAM" id="MobiDB-lite"/>
    </source>
</evidence>
<sequence length="52" mass="6178">MRKKKKKKKMMRRRRRKLNEGDSGRRCGTLIRHLGVLEALSRGGSLRWRTQG</sequence>
<evidence type="ECO:0000313" key="3">
    <source>
        <dbReference type="Proteomes" id="UP001189122"/>
    </source>
</evidence>
<organism evidence="2">
    <name type="scientific">Spirodela intermedia</name>
    <name type="common">Intermediate duckweed</name>
    <dbReference type="NCBI Taxonomy" id="51605"/>
    <lineage>
        <taxon>Eukaryota</taxon>
        <taxon>Viridiplantae</taxon>
        <taxon>Streptophyta</taxon>
        <taxon>Embryophyta</taxon>
        <taxon>Tracheophyta</taxon>
        <taxon>Spermatophyta</taxon>
        <taxon>Magnoliopsida</taxon>
        <taxon>Liliopsida</taxon>
        <taxon>Araceae</taxon>
        <taxon>Lemnoideae</taxon>
        <taxon>Spirodela</taxon>
    </lineage>
</organism>
<keyword evidence="3" id="KW-1185">Reference proteome</keyword>
<dbReference type="EMBL" id="CACRZD030000014">
    <property type="protein sequence ID" value="CAA6671027.1"/>
    <property type="molecule type" value="Genomic_DNA"/>
</dbReference>
<evidence type="ECO:0000313" key="2">
    <source>
        <dbReference type="EMBL" id="CAA2631784.1"/>
    </source>
</evidence>
<name>A0A7I8JLG2_SPIIN</name>
<feature type="compositionally biased region" description="Basic residues" evidence="1">
    <location>
        <begin position="1"/>
        <end position="17"/>
    </location>
</feature>